<dbReference type="AlphaFoldDB" id="A0AAX1L7V3"/>
<keyword evidence="1" id="KW-0472">Membrane</keyword>
<sequence length="63" mass="7236">MLDWCTQTLTSSSMWLQVPIVLGVAVPLCAVVAEYMQRALNFLGAKTYRWFNGEKTRRIRKGE</sequence>
<feature type="transmembrane region" description="Helical" evidence="1">
    <location>
        <begin position="14"/>
        <end position="36"/>
    </location>
</feature>
<keyword evidence="1" id="KW-0812">Transmembrane</keyword>
<evidence type="ECO:0000256" key="1">
    <source>
        <dbReference type="SAM" id="Phobius"/>
    </source>
</evidence>
<proteinExistence type="predicted"/>
<accession>A0AAX1L7V3</accession>
<organism evidence="2 3">
    <name type="scientific">Corynebacterium glucuronolyticum</name>
    <dbReference type="NCBI Taxonomy" id="39791"/>
    <lineage>
        <taxon>Bacteria</taxon>
        <taxon>Bacillati</taxon>
        <taxon>Actinomycetota</taxon>
        <taxon>Actinomycetes</taxon>
        <taxon>Mycobacteriales</taxon>
        <taxon>Corynebacteriaceae</taxon>
        <taxon>Corynebacterium</taxon>
    </lineage>
</organism>
<protein>
    <submittedName>
        <fullName evidence="2">Uncharacterized protein</fullName>
    </submittedName>
</protein>
<reference evidence="2" key="1">
    <citation type="submission" date="2021-02" db="EMBL/GenBank/DDBJ databases">
        <title>FDA dAtabase for Regulatory Grade micrObial Sequences (FDA-ARGOS): Supporting development and validation of Infectious Disease Dx tests.</title>
        <authorList>
            <person name="Sproer C."/>
            <person name="Gronow S."/>
            <person name="Severitt S."/>
            <person name="Schroder I."/>
            <person name="Tallon L."/>
            <person name="Sadzewicz L."/>
            <person name="Zhao X."/>
            <person name="Boylan J."/>
            <person name="Ott S."/>
            <person name="Bowen H."/>
            <person name="Vavikolanu K."/>
            <person name="Mehta A."/>
            <person name="Aluvathingal J."/>
            <person name="Nadendla S."/>
            <person name="Lowell S."/>
            <person name="Myers T."/>
            <person name="Yan Y."/>
            <person name="Sichtig H."/>
        </authorList>
    </citation>
    <scope>NUCLEOTIDE SEQUENCE</scope>
    <source>
        <strain evidence="2">FDAARGOS_1191</strain>
    </source>
</reference>
<name>A0AAX1L7V3_9CORY</name>
<evidence type="ECO:0000313" key="2">
    <source>
        <dbReference type="EMBL" id="QRP69939.1"/>
    </source>
</evidence>
<keyword evidence="1" id="KW-1133">Transmembrane helix</keyword>
<gene>
    <name evidence="2" type="ORF">I6J21_09050</name>
</gene>
<dbReference type="EMBL" id="CP069534">
    <property type="protein sequence ID" value="QRP69939.1"/>
    <property type="molecule type" value="Genomic_DNA"/>
</dbReference>
<evidence type="ECO:0000313" key="3">
    <source>
        <dbReference type="Proteomes" id="UP000617681"/>
    </source>
</evidence>
<dbReference type="Proteomes" id="UP000617681">
    <property type="component" value="Chromosome"/>
</dbReference>